<feature type="region of interest" description="Disordered" evidence="9">
    <location>
        <begin position="708"/>
        <end position="768"/>
    </location>
</feature>
<feature type="compositionally biased region" description="Polar residues" evidence="9">
    <location>
        <begin position="571"/>
        <end position="586"/>
    </location>
</feature>
<evidence type="ECO:0000256" key="4">
    <source>
        <dbReference type="ARBA" id="ARBA00023015"/>
    </source>
</evidence>
<dbReference type="InterPro" id="IPR015010">
    <property type="entry name" value="TERF2IP_Myb"/>
</dbReference>
<feature type="compositionally biased region" description="Basic and acidic residues" evidence="9">
    <location>
        <begin position="536"/>
        <end position="548"/>
    </location>
</feature>
<comment type="subunit">
    <text evidence="8">Homodimer.</text>
</comment>
<protein>
    <recommendedName>
        <fullName evidence="8">DNA-binding protein RAP1</fullName>
    </recommendedName>
</protein>
<evidence type="ECO:0000256" key="5">
    <source>
        <dbReference type="ARBA" id="ARBA00023159"/>
    </source>
</evidence>
<dbReference type="SUPFAM" id="SSF46689">
    <property type="entry name" value="Homeodomain-like"/>
    <property type="match status" value="1"/>
</dbReference>
<dbReference type="Gene3D" id="1.10.150.60">
    <property type="entry name" value="ARID DNA-binding domain"/>
    <property type="match status" value="1"/>
</dbReference>
<keyword evidence="2 8" id="KW-0158">Chromosome</keyword>
<dbReference type="Pfam" id="PF08914">
    <property type="entry name" value="Myb_Rap1"/>
    <property type="match status" value="1"/>
</dbReference>
<name>A0A5N6JXL7_MONLA</name>
<sequence>MASIVYDGVGGGGALFKDMKFFILQRVPMRSRWIELIKSNGGELEKFEKNAEILIADGARKDTPPGAVSWKFIDESAKAGRLVDIEEHRCGLPVGTAGANRVRASASAQPGKSTRTPFTAADDRLLTKWVLKAERKGRSTKGNRLYMELEAQYPHHTYQSWLDRWKKHLLPRYNAGNLHYETEDGDSPSPEMNPVKKGPAKPFTGKSSRGRVQAGSPKERDPFTDSSPPLKQSSSRASRPALSKSSSPDARIRKPVRGRPFTEDDNSILRSSFRQICEVDSDKEIESWEKWTEIYGSHSAQEWRNYFRDEFFPREIKAREKKKQEKIKRALSAADRQSSSPTADKHTKKAKPATPMKHSTYKAENSSVEKPVKSPIAASKPKISEAMSLKIDLEKRPYTSSLLEDEEYFKHTLKDFSESLGFNPDDLNFSPEIRGKEISLFNLWQTVMLFGGFEKTNAKNRWQEVAGKLDFPIANRSKAAEDLNSCYDEILSELETLIVDAENDEDNPEFSASQEETLIASHLEDTISRGIQTSSGHDETTDDNDKVLELPSLSKSKQQSTISNKKRTISSDEFSSRSGSAITQDKPQSKRQRMDKGKGKEVEIPSTPEHVFNATQPPASHHISPLKYHLDASDDDSSSDRQTREIIRHTQQSKPEGSSRKALLKAPMNEPETQDFHHPEVDDEFSITSLTPAPKKMTPGIIIDLSKDSSPELESDLEPQSTTKSNTKSNTKRKTNPSPNPKLALESKSILNPTAEPEPESNAEDSVEDEIDKFNALGYSEEIIVAALDATTMDYEIASVVMEKLKMGHSIPDDMAGVWTKKDDDALFLKEGWAGYKKVRAKHGEERVTARKEFKG</sequence>
<evidence type="ECO:0000259" key="10">
    <source>
        <dbReference type="PROSITE" id="PS51011"/>
    </source>
</evidence>
<dbReference type="CDD" id="cd11655">
    <property type="entry name" value="rap1_myb-like"/>
    <property type="match status" value="1"/>
</dbReference>
<accession>A0A5N6JXL7</accession>
<evidence type="ECO:0000256" key="6">
    <source>
        <dbReference type="ARBA" id="ARBA00023163"/>
    </source>
</evidence>
<comment type="subcellular location">
    <subcellularLocation>
        <location evidence="8">Nucleus</location>
    </subcellularLocation>
    <subcellularLocation>
        <location evidence="8">Chromosome</location>
        <location evidence="8">Telomere</location>
    </subcellularLocation>
</comment>
<evidence type="ECO:0000313" key="12">
    <source>
        <dbReference type="Proteomes" id="UP000326757"/>
    </source>
</evidence>
<dbReference type="EMBL" id="VIGI01000011">
    <property type="protein sequence ID" value="KAB8293886.1"/>
    <property type="molecule type" value="Genomic_DNA"/>
</dbReference>
<feature type="compositionally biased region" description="Polar residues" evidence="9">
    <location>
        <begin position="553"/>
        <end position="563"/>
    </location>
</feature>
<dbReference type="PANTHER" id="PTHR16466:SF6">
    <property type="entry name" value="TELOMERIC REPEAT-BINDING FACTOR 2-INTERACTING PROTEIN 1"/>
    <property type="match status" value="1"/>
</dbReference>
<dbReference type="PANTHER" id="PTHR16466">
    <property type="entry name" value="TELOMERE REPEAT-BINDING FACTOR 2-INTERACTING PROTEIN 1"/>
    <property type="match status" value="1"/>
</dbReference>
<dbReference type="InterPro" id="IPR038104">
    <property type="entry name" value="Rap1_C_sf"/>
</dbReference>
<gene>
    <name evidence="11" type="ORF">EYC80_009363</name>
</gene>
<dbReference type="InterPro" id="IPR001606">
    <property type="entry name" value="ARID_dom"/>
</dbReference>
<feature type="domain" description="ARID" evidence="10">
    <location>
        <begin position="403"/>
        <end position="499"/>
    </location>
</feature>
<dbReference type="InterPro" id="IPR021661">
    <property type="entry name" value="Rap1_C"/>
</dbReference>
<evidence type="ECO:0000256" key="1">
    <source>
        <dbReference type="ARBA" id="ARBA00010467"/>
    </source>
</evidence>
<dbReference type="PROSITE" id="PS51011">
    <property type="entry name" value="ARID"/>
    <property type="match status" value="1"/>
</dbReference>
<dbReference type="InterPro" id="IPR036431">
    <property type="entry name" value="ARID_dom_sf"/>
</dbReference>
<feature type="compositionally biased region" description="Basic and acidic residues" evidence="9">
    <location>
        <begin position="592"/>
        <end position="603"/>
    </location>
</feature>
<feature type="compositionally biased region" description="Acidic residues" evidence="9">
    <location>
        <begin position="757"/>
        <end position="768"/>
    </location>
</feature>
<dbReference type="Pfam" id="PF01388">
    <property type="entry name" value="ARID"/>
    <property type="match status" value="1"/>
</dbReference>
<dbReference type="SMART" id="SM01014">
    <property type="entry name" value="ARID"/>
    <property type="match status" value="1"/>
</dbReference>
<comment type="function">
    <text evidence="8">Involved in the regulation of telomere length, clustering and has a specific role in telomere position effect (TPE).</text>
</comment>
<dbReference type="SMART" id="SM00501">
    <property type="entry name" value="BRIGHT"/>
    <property type="match status" value="1"/>
</dbReference>
<keyword evidence="12" id="KW-1185">Reference proteome</keyword>
<dbReference type="OrthoDB" id="435460at2759"/>
<keyword evidence="7 8" id="KW-0539">Nucleus</keyword>
<dbReference type="AlphaFoldDB" id="A0A5N6JXL7"/>
<dbReference type="GO" id="GO:0010833">
    <property type="term" value="P:telomere maintenance via telomere lengthening"/>
    <property type="evidence" value="ECO:0007669"/>
    <property type="project" value="UniProtKB-UniRule"/>
</dbReference>
<keyword evidence="6" id="KW-0804">Transcription</keyword>
<comment type="caution">
    <text evidence="11">The sequence shown here is derived from an EMBL/GenBank/DDBJ whole genome shotgun (WGS) entry which is preliminary data.</text>
</comment>
<feature type="region of interest" description="Disordered" evidence="9">
    <location>
        <begin position="179"/>
        <end position="264"/>
    </location>
</feature>
<evidence type="ECO:0000313" key="11">
    <source>
        <dbReference type="EMBL" id="KAB8293886.1"/>
    </source>
</evidence>
<dbReference type="GO" id="GO:0031848">
    <property type="term" value="P:protection from non-homologous end joining at telomere"/>
    <property type="evidence" value="ECO:0007669"/>
    <property type="project" value="TreeGrafter"/>
</dbReference>
<reference evidence="11 12" key="1">
    <citation type="submission" date="2019-06" db="EMBL/GenBank/DDBJ databases">
        <title>Genome Sequence of the Brown Rot Fungal Pathogen Monilinia laxa.</title>
        <authorList>
            <person name="De Miccolis Angelini R.M."/>
            <person name="Landi L."/>
            <person name="Abate D."/>
            <person name="Pollastro S."/>
            <person name="Romanazzi G."/>
            <person name="Faretra F."/>
        </authorList>
    </citation>
    <scope>NUCLEOTIDE SEQUENCE [LARGE SCALE GENOMIC DNA]</scope>
    <source>
        <strain evidence="11 12">Mlax316</strain>
    </source>
</reference>
<dbReference type="Gene3D" id="1.10.10.2170">
    <property type="match status" value="1"/>
</dbReference>
<dbReference type="Gene3D" id="1.10.10.60">
    <property type="entry name" value="Homeodomain-like"/>
    <property type="match status" value="1"/>
</dbReference>
<dbReference type="GO" id="GO:0070187">
    <property type="term" value="C:shelterin complex"/>
    <property type="evidence" value="ECO:0007669"/>
    <property type="project" value="TreeGrafter"/>
</dbReference>
<keyword evidence="4" id="KW-0805">Transcription regulation</keyword>
<dbReference type="Pfam" id="PF16589">
    <property type="entry name" value="BRCT_2"/>
    <property type="match status" value="1"/>
</dbReference>
<evidence type="ECO:0000256" key="7">
    <source>
        <dbReference type="ARBA" id="ARBA00023242"/>
    </source>
</evidence>
<dbReference type="Proteomes" id="UP000326757">
    <property type="component" value="Unassembled WGS sequence"/>
</dbReference>
<keyword evidence="3 8" id="KW-0779">Telomere</keyword>
<evidence type="ECO:0000256" key="2">
    <source>
        <dbReference type="ARBA" id="ARBA00022454"/>
    </source>
</evidence>
<dbReference type="InterPro" id="IPR001357">
    <property type="entry name" value="BRCT_dom"/>
</dbReference>
<evidence type="ECO:0000256" key="9">
    <source>
        <dbReference type="SAM" id="MobiDB-lite"/>
    </source>
</evidence>
<proteinExistence type="inferred from homology"/>
<dbReference type="InterPro" id="IPR039595">
    <property type="entry name" value="TE2IP/Rap1"/>
</dbReference>
<feature type="region of interest" description="Disordered" evidence="9">
    <location>
        <begin position="322"/>
        <end position="379"/>
    </location>
</feature>
<comment type="similarity">
    <text evidence="1 8">Belongs to the RAP1 family.</text>
</comment>
<feature type="compositionally biased region" description="Polar residues" evidence="9">
    <location>
        <begin position="224"/>
        <end position="248"/>
    </location>
</feature>
<evidence type="ECO:0000256" key="3">
    <source>
        <dbReference type="ARBA" id="ARBA00022895"/>
    </source>
</evidence>
<organism evidence="11 12">
    <name type="scientific">Monilinia laxa</name>
    <name type="common">Brown rot fungus</name>
    <name type="synonym">Sclerotinia laxa</name>
    <dbReference type="NCBI Taxonomy" id="61186"/>
    <lineage>
        <taxon>Eukaryota</taxon>
        <taxon>Fungi</taxon>
        <taxon>Dikarya</taxon>
        <taxon>Ascomycota</taxon>
        <taxon>Pezizomycotina</taxon>
        <taxon>Leotiomycetes</taxon>
        <taxon>Helotiales</taxon>
        <taxon>Sclerotiniaceae</taxon>
        <taxon>Monilinia</taxon>
    </lineage>
</organism>
<feature type="region of interest" description="Disordered" evidence="9">
    <location>
        <begin position="527"/>
        <end position="623"/>
    </location>
</feature>
<dbReference type="Pfam" id="PF11626">
    <property type="entry name" value="Rap1_C"/>
    <property type="match status" value="1"/>
</dbReference>
<dbReference type="InterPro" id="IPR009057">
    <property type="entry name" value="Homeodomain-like_sf"/>
</dbReference>
<dbReference type="CDD" id="cd16100">
    <property type="entry name" value="ARID"/>
    <property type="match status" value="1"/>
</dbReference>
<evidence type="ECO:0000256" key="8">
    <source>
        <dbReference type="RuleBase" id="RU367107"/>
    </source>
</evidence>
<dbReference type="SUPFAM" id="SSF46774">
    <property type="entry name" value="ARID-like"/>
    <property type="match status" value="1"/>
</dbReference>
<dbReference type="GO" id="GO:0042162">
    <property type="term" value="F:telomeric DNA binding"/>
    <property type="evidence" value="ECO:0007669"/>
    <property type="project" value="TreeGrafter"/>
</dbReference>
<keyword evidence="5" id="KW-0010">Activator</keyword>